<evidence type="ECO:0008006" key="4">
    <source>
        <dbReference type="Google" id="ProtNLM"/>
    </source>
</evidence>
<dbReference type="PANTHER" id="PTHR45648:SF5">
    <property type="entry name" value="OS04G0577300 PROTEIN"/>
    <property type="match status" value="1"/>
</dbReference>
<dbReference type="CDD" id="cd01846">
    <property type="entry name" value="fatty_acyltransferase_like"/>
    <property type="match status" value="1"/>
</dbReference>
<evidence type="ECO:0000313" key="2">
    <source>
        <dbReference type="EMBL" id="GLT16816.1"/>
    </source>
</evidence>
<accession>A0ABQ6EVU9</accession>
<dbReference type="PANTHER" id="PTHR45648">
    <property type="entry name" value="GDSL LIPASE/ACYLHYDROLASE FAMILY PROTEIN (AFU_ORTHOLOGUE AFUA_4G14700)"/>
    <property type="match status" value="1"/>
</dbReference>
<dbReference type="SUPFAM" id="SSF52266">
    <property type="entry name" value="SGNH hydrolase"/>
    <property type="match status" value="1"/>
</dbReference>
<name>A0ABQ6EVU9_9VIBR</name>
<organism evidence="2 3">
    <name type="scientific">Vibrio zhanjiangensis</name>
    <dbReference type="NCBI Taxonomy" id="1046128"/>
    <lineage>
        <taxon>Bacteria</taxon>
        <taxon>Pseudomonadati</taxon>
        <taxon>Pseudomonadota</taxon>
        <taxon>Gammaproteobacteria</taxon>
        <taxon>Vibrionales</taxon>
        <taxon>Vibrionaceae</taxon>
        <taxon>Vibrio</taxon>
    </lineage>
</organism>
<dbReference type="Gene3D" id="3.40.50.1110">
    <property type="entry name" value="SGNH hydrolase"/>
    <property type="match status" value="1"/>
</dbReference>
<dbReference type="Proteomes" id="UP001157138">
    <property type="component" value="Unassembled WGS sequence"/>
</dbReference>
<dbReference type="EMBL" id="BSPW01000013">
    <property type="protein sequence ID" value="GLT16816.1"/>
    <property type="molecule type" value="Genomic_DNA"/>
</dbReference>
<comment type="caution">
    <text evidence="2">The sequence shown here is derived from an EMBL/GenBank/DDBJ whole genome shotgun (WGS) entry which is preliminary data.</text>
</comment>
<keyword evidence="3" id="KW-1185">Reference proteome</keyword>
<reference evidence="3" key="1">
    <citation type="journal article" date="2019" name="Int. J. Syst. Evol. Microbiol.">
        <title>The Global Catalogue of Microorganisms (GCM) 10K type strain sequencing project: providing services to taxonomists for standard genome sequencing and annotation.</title>
        <authorList>
            <consortium name="The Broad Institute Genomics Platform"/>
            <consortium name="The Broad Institute Genome Sequencing Center for Infectious Disease"/>
            <person name="Wu L."/>
            <person name="Ma J."/>
        </authorList>
    </citation>
    <scope>NUCLEOTIDE SEQUENCE [LARGE SCALE GENOMIC DNA]</scope>
    <source>
        <strain evidence="3">NBRC 108723</strain>
    </source>
</reference>
<protein>
    <recommendedName>
        <fullName evidence="4">GDSL family lipase</fullName>
    </recommendedName>
</protein>
<dbReference type="InterPro" id="IPR001087">
    <property type="entry name" value="GDSL"/>
</dbReference>
<evidence type="ECO:0000313" key="3">
    <source>
        <dbReference type="Proteomes" id="UP001157138"/>
    </source>
</evidence>
<dbReference type="Pfam" id="PF00657">
    <property type="entry name" value="Lipase_GDSL"/>
    <property type="match status" value="1"/>
</dbReference>
<proteinExistence type="predicted"/>
<gene>
    <name evidence="2" type="ORF">GCM10007938_05930</name>
</gene>
<sequence>MKVSALGRVFSSSFYNKDLAERNLEVSSVSKASEHSRSRSASLPSFGLESKSNVDFIFMQRELVKTNISHRKKPLYELATKNHKETAELSSDIETKFLKGIKRLVVIGDSLSDSHGRMRSKTLGIMLSSRQYHEGRFTNGFVWPDFISSDGYLKKYIKDKDDRENFKLFNYAEGGAVTARYSKLDPTFILISHMSRQIRKHEKKQGFKQGDMVVLALSANDYMTFSKRDIKKVLNCYRNQITKLVEKKGVKHILVTGVPDLSTTAYAHQQGKEYQDKMSKISHEHNIEMQAMLRELNKAYQSEGVMIRFFDFGGELNNLAVKAKTIGYNTKTEQQAGYVDLWRYFGFKGNSESFDPAHRHVFHDQVHPSQEVHQILASRMCDFIVKEFGQSGSDNIAE</sequence>
<evidence type="ECO:0000256" key="1">
    <source>
        <dbReference type="ARBA" id="ARBA00022801"/>
    </source>
</evidence>
<dbReference type="InterPro" id="IPR036514">
    <property type="entry name" value="SGNH_hydro_sf"/>
</dbReference>
<keyword evidence="1" id="KW-0378">Hydrolase</keyword>
<dbReference type="RefSeq" id="WP_284190743.1">
    <property type="nucleotide sequence ID" value="NZ_BSPW01000013.1"/>
</dbReference>
<dbReference type="InterPro" id="IPR051058">
    <property type="entry name" value="GDSL_Est/Lipase"/>
</dbReference>